<keyword evidence="2" id="KW-0808">Transferase</keyword>
<evidence type="ECO:0000256" key="2">
    <source>
        <dbReference type="ARBA" id="ARBA00022679"/>
    </source>
</evidence>
<dbReference type="EMBL" id="JASXSX010000001">
    <property type="protein sequence ID" value="MDT3766849.1"/>
    <property type="molecule type" value="Genomic_DNA"/>
</dbReference>
<keyword evidence="9" id="KW-1185">Reference proteome</keyword>
<dbReference type="InterPro" id="IPR050979">
    <property type="entry name" value="LD-transpeptidase"/>
</dbReference>
<name>A0ABU3I902_9ACTO</name>
<dbReference type="PANTHER" id="PTHR30582:SF2">
    <property type="entry name" value="L,D-TRANSPEPTIDASE YCIB-RELATED"/>
    <property type="match status" value="1"/>
</dbReference>
<keyword evidence="5 6" id="KW-0961">Cell wall biogenesis/degradation</keyword>
<evidence type="ECO:0000313" key="8">
    <source>
        <dbReference type="EMBL" id="MDT3766849.1"/>
    </source>
</evidence>
<dbReference type="RefSeq" id="WP_313272054.1">
    <property type="nucleotide sequence ID" value="NZ_JASXSX010000001.1"/>
</dbReference>
<dbReference type="PROSITE" id="PS52029">
    <property type="entry name" value="LD_TPASE"/>
    <property type="match status" value="1"/>
</dbReference>
<dbReference type="InterPro" id="IPR038063">
    <property type="entry name" value="Transpep_catalytic_dom"/>
</dbReference>
<feature type="active site" description="Nucleophile" evidence="6">
    <location>
        <position position="454"/>
    </location>
</feature>
<evidence type="ECO:0000256" key="5">
    <source>
        <dbReference type="ARBA" id="ARBA00023316"/>
    </source>
</evidence>
<dbReference type="CDD" id="cd16913">
    <property type="entry name" value="YkuD_like"/>
    <property type="match status" value="1"/>
</dbReference>
<proteinExistence type="predicted"/>
<reference evidence="8 9" key="1">
    <citation type="submission" date="2023-06" db="EMBL/GenBank/DDBJ databases">
        <title>Draft genome sequence of Gleimia hominis type strain CCUG 57540T.</title>
        <authorList>
            <person name="Salva-Serra F."/>
            <person name="Cardew S."/>
            <person name="Jensie Markopoulos S."/>
            <person name="Ohlen M."/>
            <person name="Inganas E."/>
            <person name="Svensson-Stadler L."/>
            <person name="Moore E.R.B."/>
        </authorList>
    </citation>
    <scope>NUCLEOTIDE SEQUENCE [LARGE SCALE GENOMIC DNA]</scope>
    <source>
        <strain evidence="8 9">CCUG 57540</strain>
    </source>
</reference>
<evidence type="ECO:0000256" key="4">
    <source>
        <dbReference type="ARBA" id="ARBA00022984"/>
    </source>
</evidence>
<evidence type="ECO:0000256" key="3">
    <source>
        <dbReference type="ARBA" id="ARBA00022960"/>
    </source>
</evidence>
<comment type="caution">
    <text evidence="8">The sequence shown here is derived from an EMBL/GenBank/DDBJ whole genome shotgun (WGS) entry which is preliminary data.</text>
</comment>
<organism evidence="8 9">
    <name type="scientific">Gleimia hominis</name>
    <dbReference type="NCBI Taxonomy" id="595468"/>
    <lineage>
        <taxon>Bacteria</taxon>
        <taxon>Bacillati</taxon>
        <taxon>Actinomycetota</taxon>
        <taxon>Actinomycetes</taxon>
        <taxon>Actinomycetales</taxon>
        <taxon>Actinomycetaceae</taxon>
        <taxon>Gleimia</taxon>
    </lineage>
</organism>
<feature type="active site" description="Proton donor/acceptor" evidence="6">
    <location>
        <position position="435"/>
    </location>
</feature>
<evidence type="ECO:0000256" key="6">
    <source>
        <dbReference type="PROSITE-ProRule" id="PRU01373"/>
    </source>
</evidence>
<dbReference type="Pfam" id="PF12229">
    <property type="entry name" value="PG_binding_4"/>
    <property type="match status" value="1"/>
</dbReference>
<dbReference type="Pfam" id="PF03734">
    <property type="entry name" value="YkuD"/>
    <property type="match status" value="1"/>
</dbReference>
<feature type="domain" description="L,D-TPase catalytic" evidence="7">
    <location>
        <begin position="356"/>
        <end position="478"/>
    </location>
</feature>
<dbReference type="SUPFAM" id="SSF141523">
    <property type="entry name" value="L,D-transpeptidase catalytic domain-like"/>
    <property type="match status" value="1"/>
</dbReference>
<keyword evidence="4 6" id="KW-0573">Peptidoglycan synthesis</keyword>
<evidence type="ECO:0000256" key="1">
    <source>
        <dbReference type="ARBA" id="ARBA00004752"/>
    </source>
</evidence>
<keyword evidence="3 6" id="KW-0133">Cell shape</keyword>
<evidence type="ECO:0000259" key="7">
    <source>
        <dbReference type="PROSITE" id="PS52029"/>
    </source>
</evidence>
<gene>
    <name evidence="8" type="ORF">QS713_02065</name>
</gene>
<dbReference type="Proteomes" id="UP001247542">
    <property type="component" value="Unassembled WGS sequence"/>
</dbReference>
<protein>
    <submittedName>
        <fullName evidence="8">L,D-transpeptidase family protein</fullName>
    </submittedName>
</protein>
<comment type="pathway">
    <text evidence="1 6">Cell wall biogenesis; peptidoglycan biosynthesis.</text>
</comment>
<dbReference type="PANTHER" id="PTHR30582">
    <property type="entry name" value="L,D-TRANSPEPTIDASE"/>
    <property type="match status" value="1"/>
</dbReference>
<dbReference type="InterPro" id="IPR022029">
    <property type="entry name" value="YoaR-like_PG-bd"/>
</dbReference>
<accession>A0ABU3I902</accession>
<sequence>MVRTAASKRWLWIVVAALVALLALAAGGIWYGSHYANRALPRTHVGSVDVAGMNRAQLKSLLQQKNEQSQVSVQTPDGKFVANLNKIGTPINVDDTIKKVLEPNRSVGARFKALFSARTVDPVVSPNLDATQDFVLSILPEGIEQAKNAQVVRADDGKGFSVKPGQVGRTLDTKALVAAGKKAALSLQSGSVKAAYEDREPDITDADAQQLADKAMELSQTNVQIKYEDESIVPSISRRTEWVDLKPSGEKALKLNAEAVSKWVQKAADDYVNQEPQNGQRRVNKDGKVIQTVSQPQEGRSVNNVDKVAADMMQAIEAGKDYEGAFTAKTTEAKWDEKVVAPAAESLYYKASDGEKWIDINLSNFTVTAFNGGTPEIGPIPMVPGAPGWETVTGIHRIYLKYPTQTMRGTDFDGSEYETPGVPSVMYFSGNYALHGAPWRGSFGYAGSAGSHGCVNLPVGSAAQLYEWAPMGTVVASHY</sequence>
<evidence type="ECO:0000313" key="9">
    <source>
        <dbReference type="Proteomes" id="UP001247542"/>
    </source>
</evidence>
<dbReference type="Gene3D" id="2.40.440.10">
    <property type="entry name" value="L,D-transpeptidase catalytic domain-like"/>
    <property type="match status" value="1"/>
</dbReference>
<dbReference type="InterPro" id="IPR005490">
    <property type="entry name" value="LD_TPept_cat_dom"/>
</dbReference>